<evidence type="ECO:0000313" key="3">
    <source>
        <dbReference type="Proteomes" id="UP001236014"/>
    </source>
</evidence>
<reference evidence="2 3" key="1">
    <citation type="submission" date="2023-06" db="EMBL/GenBank/DDBJ databases">
        <authorList>
            <person name="Oyuntsetseg B."/>
            <person name="Kim S.B."/>
        </authorList>
    </citation>
    <scope>NUCLEOTIDE SEQUENCE [LARGE SCALE GENOMIC DNA]</scope>
    <source>
        <strain evidence="2 3">2-15</strain>
    </source>
</reference>
<evidence type="ECO:0000313" key="2">
    <source>
        <dbReference type="EMBL" id="WIX82828.1"/>
    </source>
</evidence>
<keyword evidence="1" id="KW-0472">Membrane</keyword>
<evidence type="ECO:0000256" key="1">
    <source>
        <dbReference type="SAM" id="Phobius"/>
    </source>
</evidence>
<dbReference type="EMBL" id="CP127294">
    <property type="protein sequence ID" value="WIX82828.1"/>
    <property type="molecule type" value="Genomic_DNA"/>
</dbReference>
<dbReference type="Proteomes" id="UP001236014">
    <property type="component" value="Chromosome"/>
</dbReference>
<keyword evidence="3" id="KW-1185">Reference proteome</keyword>
<sequence length="72" mass="7311">MLSLERKASIEVVVRDRAALIAVRVLGRVLVGTLVVAVVVGSPPVLTVAGCLAAGAAGGRAARRCVESEGSW</sequence>
<dbReference type="KEGG" id="acab:QRX50_19630"/>
<dbReference type="RefSeq" id="WP_285973393.1">
    <property type="nucleotide sequence ID" value="NZ_CP127294.1"/>
</dbReference>
<dbReference type="AlphaFoldDB" id="A0A9Y2IQT9"/>
<feature type="transmembrane region" description="Helical" evidence="1">
    <location>
        <begin position="21"/>
        <end position="40"/>
    </location>
</feature>
<keyword evidence="1" id="KW-0812">Transmembrane</keyword>
<protein>
    <submittedName>
        <fullName evidence="2">Uncharacterized protein</fullName>
    </submittedName>
</protein>
<gene>
    <name evidence="2" type="ORF">QRX50_19630</name>
</gene>
<proteinExistence type="predicted"/>
<keyword evidence="1" id="KW-1133">Transmembrane helix</keyword>
<organism evidence="2 3">
    <name type="scientific">Amycolatopsis carbonis</name>
    <dbReference type="NCBI Taxonomy" id="715471"/>
    <lineage>
        <taxon>Bacteria</taxon>
        <taxon>Bacillati</taxon>
        <taxon>Actinomycetota</taxon>
        <taxon>Actinomycetes</taxon>
        <taxon>Pseudonocardiales</taxon>
        <taxon>Pseudonocardiaceae</taxon>
        <taxon>Amycolatopsis</taxon>
    </lineage>
</organism>
<accession>A0A9Y2IQT9</accession>
<name>A0A9Y2IQT9_9PSEU</name>